<evidence type="ECO:0000256" key="4">
    <source>
        <dbReference type="PIRSR" id="PIRSR606710-1"/>
    </source>
</evidence>
<dbReference type="AlphaFoldDB" id="A0A4R0J5L3"/>
<dbReference type="PANTHER" id="PTHR42812:SF12">
    <property type="entry name" value="BETA-XYLOSIDASE-RELATED"/>
    <property type="match status" value="1"/>
</dbReference>
<evidence type="ECO:0000256" key="6">
    <source>
        <dbReference type="RuleBase" id="RU361187"/>
    </source>
</evidence>
<dbReference type="Gene3D" id="2.60.120.200">
    <property type="match status" value="1"/>
</dbReference>
<keyword evidence="2 6" id="KW-0378">Hydrolase</keyword>
<protein>
    <submittedName>
        <fullName evidence="7">Glycoside hydrolase family 43 protein</fullName>
    </submittedName>
</protein>
<dbReference type="InterPro" id="IPR006710">
    <property type="entry name" value="Glyco_hydro_43"/>
</dbReference>
<dbReference type="SUPFAM" id="SSF75005">
    <property type="entry name" value="Arabinanase/levansucrase/invertase"/>
    <property type="match status" value="1"/>
</dbReference>
<dbReference type="Proteomes" id="UP000294225">
    <property type="component" value="Unassembled WGS sequence"/>
</dbReference>
<comment type="similarity">
    <text evidence="1 6">Belongs to the glycosyl hydrolase 43 family.</text>
</comment>
<comment type="caution">
    <text evidence="7">The sequence shown here is derived from an EMBL/GenBank/DDBJ whole genome shotgun (WGS) entry which is preliminary data.</text>
</comment>
<dbReference type="InterPro" id="IPR051795">
    <property type="entry name" value="Glycosyl_Hydrlase_43"/>
</dbReference>
<feature type="active site" description="Proton donor" evidence="4">
    <location>
        <position position="189"/>
    </location>
</feature>
<dbReference type="InterPro" id="IPR023296">
    <property type="entry name" value="Glyco_hydro_beta-prop_sf"/>
</dbReference>
<feature type="active site" description="Proton acceptor" evidence="4">
    <location>
        <position position="26"/>
    </location>
</feature>
<accession>A0A4R0J5L3</accession>
<reference evidence="7 8" key="1">
    <citation type="submission" date="2019-02" db="EMBL/GenBank/DDBJ databases">
        <title>Kribbella capetownensis sp. nov. and Kribbella speibonae sp. nov., isolated from soil.</title>
        <authorList>
            <person name="Curtis S.M."/>
            <person name="Norton I."/>
            <person name="Everest G.J."/>
            <person name="Meyers P.R."/>
        </authorList>
    </citation>
    <scope>NUCLEOTIDE SEQUENCE [LARGE SCALE GENOMIC DNA]</scope>
    <source>
        <strain evidence="7 8">YM55</strain>
    </source>
</reference>
<keyword evidence="3 6" id="KW-0326">Glycosidase</keyword>
<dbReference type="GO" id="GO:0004553">
    <property type="term" value="F:hydrolase activity, hydrolyzing O-glycosyl compounds"/>
    <property type="evidence" value="ECO:0007669"/>
    <property type="project" value="InterPro"/>
</dbReference>
<gene>
    <name evidence="7" type="ORF">E0H92_27615</name>
</gene>
<dbReference type="SUPFAM" id="SSF49899">
    <property type="entry name" value="Concanavalin A-like lectins/glucanases"/>
    <property type="match status" value="1"/>
</dbReference>
<evidence type="ECO:0000256" key="3">
    <source>
        <dbReference type="ARBA" id="ARBA00023295"/>
    </source>
</evidence>
<feature type="site" description="Important for catalytic activity, responsible for pKa modulation of the active site Glu and correct orientation of both the proton donor and substrate" evidence="5">
    <location>
        <position position="134"/>
    </location>
</feature>
<proteinExistence type="inferred from homology"/>
<evidence type="ECO:0000313" key="7">
    <source>
        <dbReference type="EMBL" id="TCC36625.1"/>
    </source>
</evidence>
<dbReference type="Gene3D" id="2.115.10.20">
    <property type="entry name" value="Glycosyl hydrolase domain, family 43"/>
    <property type="match status" value="1"/>
</dbReference>
<evidence type="ECO:0000256" key="2">
    <source>
        <dbReference type="ARBA" id="ARBA00022801"/>
    </source>
</evidence>
<dbReference type="Pfam" id="PF04616">
    <property type="entry name" value="Glyco_hydro_43"/>
    <property type="match status" value="1"/>
</dbReference>
<evidence type="ECO:0000256" key="5">
    <source>
        <dbReference type="PIRSR" id="PIRSR606710-2"/>
    </source>
</evidence>
<sequence length="498" mass="53666">MAVRTRDGRGEGVIPETPVIPGFHPDPSVCRAGDTYFLVTSSFEYSPGVPIFSSSDLRRWTQIGHVLDRPEQLENVNARPSGGIYAPTLRHHDGRFWMITTNVTNGPGQLLVTAEDPTGAWSDPLRIPEAHGIDPDLAWDDDGRCWLSWSGELPAGQQGILQAQLDPVTGLLLTEPRVIWRGTGGQFPEGPHLHRKDGYWYLVIAEGGTERGHAVTVARASAPNGPFEPCPSNPILTARGTDCPTQSTGHADFVQLADGSWAVLFLGVRPRGSTPAWHILGRETFAARLSWYDDWPRVDAALEPEPGDVFVEALTAEGIPLSFVSPSGLPADILHHEGGQWQLSGFVGRWQEHLFTSTRAKIAAGAGLELRVDPDHRVTVQVGPQSVRAVATIGGFPIELGEVAADGAATIELRTEPPPELEGTPQHGPDVVVARVLDGRAWRELGRIDGRYFSTEVAGGFTGRLIGLVAEGRAAHIYDLVYRGSDSYSALASEGGLG</sequence>
<evidence type="ECO:0000313" key="8">
    <source>
        <dbReference type="Proteomes" id="UP000294225"/>
    </source>
</evidence>
<dbReference type="EMBL" id="SJKC01000003">
    <property type="protein sequence ID" value="TCC36625.1"/>
    <property type="molecule type" value="Genomic_DNA"/>
</dbReference>
<dbReference type="InterPro" id="IPR013320">
    <property type="entry name" value="ConA-like_dom_sf"/>
</dbReference>
<organism evidence="7 8">
    <name type="scientific">Kribbella speibonae</name>
    <dbReference type="NCBI Taxonomy" id="1572660"/>
    <lineage>
        <taxon>Bacteria</taxon>
        <taxon>Bacillati</taxon>
        <taxon>Actinomycetota</taxon>
        <taxon>Actinomycetes</taxon>
        <taxon>Propionibacteriales</taxon>
        <taxon>Kribbellaceae</taxon>
        <taxon>Kribbella</taxon>
    </lineage>
</organism>
<dbReference type="PANTHER" id="PTHR42812">
    <property type="entry name" value="BETA-XYLOSIDASE"/>
    <property type="match status" value="1"/>
</dbReference>
<dbReference type="CDD" id="cd18617">
    <property type="entry name" value="GH43_XynB-like"/>
    <property type="match status" value="1"/>
</dbReference>
<evidence type="ECO:0000256" key="1">
    <source>
        <dbReference type="ARBA" id="ARBA00009865"/>
    </source>
</evidence>
<dbReference type="GO" id="GO:0005975">
    <property type="term" value="P:carbohydrate metabolic process"/>
    <property type="evidence" value="ECO:0007669"/>
    <property type="project" value="InterPro"/>
</dbReference>
<name>A0A4R0J5L3_9ACTN</name>